<dbReference type="PROSITE" id="PS51379">
    <property type="entry name" value="4FE4S_FER_2"/>
    <property type="match status" value="2"/>
</dbReference>
<dbReference type="EMBL" id="QKMR01000007">
    <property type="protein sequence ID" value="PYG88204.1"/>
    <property type="molecule type" value="Genomic_DNA"/>
</dbReference>
<dbReference type="PROSITE" id="PS00198">
    <property type="entry name" value="4FE4S_FER_1"/>
    <property type="match status" value="2"/>
</dbReference>
<comment type="caution">
    <text evidence="5">The sequence shown here is derived from an EMBL/GenBank/DDBJ whole genome shotgun (WGS) entry which is preliminary data.</text>
</comment>
<proteinExistence type="predicted"/>
<dbReference type="InterPro" id="IPR007525">
    <property type="entry name" value="FrhB_FdhB_C"/>
</dbReference>
<keyword evidence="6" id="KW-1185">Reference proteome</keyword>
<evidence type="ECO:0000256" key="2">
    <source>
        <dbReference type="ARBA" id="ARBA00023004"/>
    </source>
</evidence>
<evidence type="ECO:0000313" key="6">
    <source>
        <dbReference type="Proteomes" id="UP000248132"/>
    </source>
</evidence>
<sequence>MIKITEKYNCTGCHACANVCPKECINMESDSEGFLYPGVDLKSCIACGLCEKVCPVSNKKDIDNEPQAFACYSKNEQVRLESSSGGIFTLIAEQIINEGGVVFGVILDKDMTAVHSYAESMEQLKAFRGSKYVQSKIGEAYKIAGNFLKKNRKVLFSGTPCQIAGLKAYLQQEYDNLFCIDIICHGVPSPRAWGKYVSYQESHMGSKVQGANFRHKDKGWNRFSMELEFNNGTRYIQTLDKDLYMQAFLKDACLRPSCHKCSFKTLHRQSDITLADFWGIQKIAPHMDDDKGTSLVFANSGKGKLMLDRLQNLIVSERVDIDKAVCYNPAAFRSAGENPKRGAFFEDIGKLPFDKLAYKYCSESIVITAKRKMTEAAAKVLKKTGLLHAAKKVLK</sequence>
<dbReference type="RefSeq" id="WP_110461586.1">
    <property type="nucleotide sequence ID" value="NZ_QKMR01000007.1"/>
</dbReference>
<evidence type="ECO:0000259" key="4">
    <source>
        <dbReference type="PROSITE" id="PS51379"/>
    </source>
</evidence>
<dbReference type="PANTHER" id="PTHR43193">
    <property type="match status" value="1"/>
</dbReference>
<dbReference type="InterPro" id="IPR017896">
    <property type="entry name" value="4Fe4S_Fe-S-bd"/>
</dbReference>
<dbReference type="InterPro" id="IPR017900">
    <property type="entry name" value="4Fe4S_Fe_S_CS"/>
</dbReference>
<reference evidence="5 6" key="1">
    <citation type="submission" date="2018-06" db="EMBL/GenBank/DDBJ databases">
        <title>Genomic Encyclopedia of Type Strains, Phase I: the one thousand microbial genomes (KMG-I) project.</title>
        <authorList>
            <person name="Kyrpides N."/>
        </authorList>
    </citation>
    <scope>NUCLEOTIDE SEQUENCE [LARGE SCALE GENOMIC DNA]</scope>
    <source>
        <strain evidence="5 6">DSM 19573</strain>
    </source>
</reference>
<dbReference type="Pfam" id="PF12838">
    <property type="entry name" value="Fer4_7"/>
    <property type="match status" value="1"/>
</dbReference>
<keyword evidence="3" id="KW-0411">Iron-sulfur</keyword>
<dbReference type="Pfam" id="PF04422">
    <property type="entry name" value="FrhB_FdhB_N"/>
    <property type="match status" value="1"/>
</dbReference>
<gene>
    <name evidence="5" type="ORF">LY28_01540</name>
</gene>
<feature type="domain" description="4Fe-4S ferredoxin-type" evidence="4">
    <location>
        <begin position="35"/>
        <end position="65"/>
    </location>
</feature>
<accession>A0A318Y7R7</accession>
<dbReference type="InterPro" id="IPR052977">
    <property type="entry name" value="Polyferredoxin-like_ET"/>
</dbReference>
<dbReference type="PANTHER" id="PTHR43193:SF2">
    <property type="entry name" value="POLYFERREDOXIN PROTEIN FWDF"/>
    <property type="match status" value="1"/>
</dbReference>
<name>A0A318Y7R7_9FIRM</name>
<protein>
    <submittedName>
        <fullName evidence="5">Coenzyme F420-reducing hydrogenase beta subunit</fullName>
    </submittedName>
</protein>
<dbReference type="InterPro" id="IPR007516">
    <property type="entry name" value="Co_F420_Hydgase/DH_bsu_N"/>
</dbReference>
<evidence type="ECO:0000313" key="5">
    <source>
        <dbReference type="EMBL" id="PYG88204.1"/>
    </source>
</evidence>
<keyword evidence="2" id="KW-0408">Iron</keyword>
<dbReference type="Gene3D" id="3.30.70.20">
    <property type="match status" value="1"/>
</dbReference>
<dbReference type="AlphaFoldDB" id="A0A318Y7R7"/>
<organism evidence="5 6">
    <name type="scientific">Ruminiclostridium sufflavum DSM 19573</name>
    <dbReference type="NCBI Taxonomy" id="1121337"/>
    <lineage>
        <taxon>Bacteria</taxon>
        <taxon>Bacillati</taxon>
        <taxon>Bacillota</taxon>
        <taxon>Clostridia</taxon>
        <taxon>Eubacteriales</taxon>
        <taxon>Oscillospiraceae</taxon>
        <taxon>Ruminiclostridium</taxon>
    </lineage>
</organism>
<dbReference type="Pfam" id="PF04432">
    <property type="entry name" value="FrhB_FdhB_C"/>
    <property type="match status" value="1"/>
</dbReference>
<evidence type="ECO:0000256" key="3">
    <source>
        <dbReference type="ARBA" id="ARBA00023014"/>
    </source>
</evidence>
<evidence type="ECO:0000256" key="1">
    <source>
        <dbReference type="ARBA" id="ARBA00022723"/>
    </source>
</evidence>
<dbReference type="GO" id="GO:0046872">
    <property type="term" value="F:metal ion binding"/>
    <property type="evidence" value="ECO:0007669"/>
    <property type="project" value="UniProtKB-KW"/>
</dbReference>
<dbReference type="GO" id="GO:0051536">
    <property type="term" value="F:iron-sulfur cluster binding"/>
    <property type="evidence" value="ECO:0007669"/>
    <property type="project" value="UniProtKB-KW"/>
</dbReference>
<feature type="domain" description="4Fe-4S ferredoxin-type" evidence="4">
    <location>
        <begin position="1"/>
        <end position="30"/>
    </location>
</feature>
<dbReference type="SUPFAM" id="SSF54862">
    <property type="entry name" value="4Fe-4S ferredoxins"/>
    <property type="match status" value="1"/>
</dbReference>
<dbReference type="OrthoDB" id="430408at2"/>
<dbReference type="Proteomes" id="UP000248132">
    <property type="component" value="Unassembled WGS sequence"/>
</dbReference>
<keyword evidence="1" id="KW-0479">Metal-binding</keyword>